<gene>
    <name evidence="1" type="ORF">DSM107003_03270</name>
</gene>
<reference evidence="1 2" key="1">
    <citation type="journal article" date="2019" name="Genome Biol. Evol.">
        <title>Day and night: Metabolic profiles and evolutionary relationships of six axenic non-marine cyanobacteria.</title>
        <authorList>
            <person name="Will S.E."/>
            <person name="Henke P."/>
            <person name="Boedeker C."/>
            <person name="Huang S."/>
            <person name="Brinkmann H."/>
            <person name="Rohde M."/>
            <person name="Jarek M."/>
            <person name="Friedl T."/>
            <person name="Seufert S."/>
            <person name="Schumacher M."/>
            <person name="Overmann J."/>
            <person name="Neumann-Schaal M."/>
            <person name="Petersen J."/>
        </authorList>
    </citation>
    <scope>NUCLEOTIDE SEQUENCE [LARGE SCALE GENOMIC DNA]</scope>
    <source>
        <strain evidence="1 2">SAG 1403-4b</strain>
    </source>
</reference>
<evidence type="ECO:0008006" key="3">
    <source>
        <dbReference type="Google" id="ProtNLM"/>
    </source>
</evidence>
<sequence>MIQGNFGSEGQLFFEIDLITADGLNLPVDVMLDTGFTNFMAINTQDLDGLDWVFLGNEPMQTAQGESRFNIYLGKVILAGQEYEIPVHVGDNITEVLLGSEWLKFLRLVVDFPEDILTLG</sequence>
<evidence type="ECO:0000313" key="2">
    <source>
        <dbReference type="Proteomes" id="UP000276103"/>
    </source>
</evidence>
<dbReference type="InterPro" id="IPR021109">
    <property type="entry name" value="Peptidase_aspartic_dom_sf"/>
</dbReference>
<protein>
    <recommendedName>
        <fullName evidence="3">Aspartyl protease</fullName>
    </recommendedName>
</protein>
<dbReference type="OrthoDB" id="460223at2"/>
<dbReference type="RefSeq" id="WP_127051918.1">
    <property type="nucleotide sequence ID" value="NZ_RSCM01000001.1"/>
</dbReference>
<dbReference type="AlphaFoldDB" id="A0A3S1IN83"/>
<organism evidence="1 2">
    <name type="scientific">Trichormus variabilis SAG 1403-4b</name>
    <dbReference type="NCBI Taxonomy" id="447716"/>
    <lineage>
        <taxon>Bacteria</taxon>
        <taxon>Bacillati</taxon>
        <taxon>Cyanobacteriota</taxon>
        <taxon>Cyanophyceae</taxon>
        <taxon>Nostocales</taxon>
        <taxon>Nostocaceae</taxon>
        <taxon>Trichormus</taxon>
    </lineage>
</organism>
<dbReference type="Gene3D" id="2.40.70.10">
    <property type="entry name" value="Acid Proteases"/>
    <property type="match status" value="1"/>
</dbReference>
<keyword evidence="2" id="KW-1185">Reference proteome</keyword>
<dbReference type="EMBL" id="RSCM01000001">
    <property type="protein sequence ID" value="RUS99743.1"/>
    <property type="molecule type" value="Genomic_DNA"/>
</dbReference>
<proteinExistence type="predicted"/>
<accession>A0A3S1IN83</accession>
<evidence type="ECO:0000313" key="1">
    <source>
        <dbReference type="EMBL" id="RUS99743.1"/>
    </source>
</evidence>
<dbReference type="Proteomes" id="UP000276103">
    <property type="component" value="Unassembled WGS sequence"/>
</dbReference>
<name>A0A3S1IN83_ANAVA</name>
<comment type="caution">
    <text evidence="1">The sequence shown here is derived from an EMBL/GenBank/DDBJ whole genome shotgun (WGS) entry which is preliminary data.</text>
</comment>